<dbReference type="OrthoDB" id="9813349at2"/>
<dbReference type="Pfam" id="PF00535">
    <property type="entry name" value="Glycos_transf_2"/>
    <property type="match status" value="1"/>
</dbReference>
<comment type="caution">
    <text evidence="2">The sequence shown here is derived from an EMBL/GenBank/DDBJ whole genome shotgun (WGS) entry which is preliminary data.</text>
</comment>
<dbReference type="Proteomes" id="UP000473531">
    <property type="component" value="Unassembled WGS sequence"/>
</dbReference>
<proteinExistence type="predicted"/>
<evidence type="ECO:0000259" key="1">
    <source>
        <dbReference type="Pfam" id="PF00535"/>
    </source>
</evidence>
<organism evidence="2 3">
    <name type="scientific">Allopontixanthobacter confluentis</name>
    <dbReference type="NCBI Taxonomy" id="1849021"/>
    <lineage>
        <taxon>Bacteria</taxon>
        <taxon>Pseudomonadati</taxon>
        <taxon>Pseudomonadota</taxon>
        <taxon>Alphaproteobacteria</taxon>
        <taxon>Sphingomonadales</taxon>
        <taxon>Erythrobacteraceae</taxon>
        <taxon>Allopontixanthobacter</taxon>
    </lineage>
</organism>
<reference evidence="2 3" key="1">
    <citation type="submission" date="2019-12" db="EMBL/GenBank/DDBJ databases">
        <title>Genomic-based taxomic classification of the family Erythrobacteraceae.</title>
        <authorList>
            <person name="Xu L."/>
        </authorList>
    </citation>
    <scope>NUCLEOTIDE SEQUENCE [LARGE SCALE GENOMIC DNA]</scope>
    <source>
        <strain evidence="2 3">KCTC 52259</strain>
    </source>
</reference>
<dbReference type="RefSeq" id="WP_160600372.1">
    <property type="nucleotide sequence ID" value="NZ_WTYU01000001.1"/>
</dbReference>
<keyword evidence="3" id="KW-1185">Reference proteome</keyword>
<protein>
    <submittedName>
        <fullName evidence="2">Glycosyltransferase</fullName>
    </submittedName>
</protein>
<dbReference type="PANTHER" id="PTHR43685">
    <property type="entry name" value="GLYCOSYLTRANSFERASE"/>
    <property type="match status" value="1"/>
</dbReference>
<gene>
    <name evidence="2" type="ORF">GRI44_05390</name>
</gene>
<dbReference type="AlphaFoldDB" id="A0A6L7GHL2"/>
<dbReference type="InterPro" id="IPR001173">
    <property type="entry name" value="Glyco_trans_2-like"/>
</dbReference>
<accession>A0A6L7GHL2</accession>
<evidence type="ECO:0000313" key="2">
    <source>
        <dbReference type="EMBL" id="MXP14181.1"/>
    </source>
</evidence>
<dbReference type="Gene3D" id="3.90.550.10">
    <property type="entry name" value="Spore Coat Polysaccharide Biosynthesis Protein SpsA, Chain A"/>
    <property type="match status" value="1"/>
</dbReference>
<keyword evidence="2" id="KW-0808">Transferase</keyword>
<dbReference type="EMBL" id="WTYU01000001">
    <property type="protein sequence ID" value="MXP14181.1"/>
    <property type="molecule type" value="Genomic_DNA"/>
</dbReference>
<feature type="domain" description="Glycosyltransferase 2-like" evidence="1">
    <location>
        <begin position="7"/>
        <end position="127"/>
    </location>
</feature>
<dbReference type="PANTHER" id="PTHR43685:SF2">
    <property type="entry name" value="GLYCOSYLTRANSFERASE 2-LIKE DOMAIN-CONTAINING PROTEIN"/>
    <property type="match status" value="1"/>
</dbReference>
<dbReference type="InterPro" id="IPR050834">
    <property type="entry name" value="Glycosyltransf_2"/>
</dbReference>
<dbReference type="InterPro" id="IPR029044">
    <property type="entry name" value="Nucleotide-diphossugar_trans"/>
</dbReference>
<dbReference type="GO" id="GO:0016740">
    <property type="term" value="F:transferase activity"/>
    <property type="evidence" value="ECO:0007669"/>
    <property type="project" value="UniProtKB-KW"/>
</dbReference>
<name>A0A6L7GHL2_9SPHN</name>
<sequence length="328" mass="36620">MSLPRMSVVMPVYNVQSYIKEAIQSVLDQTFTDFELIIVDDGGSDDSVKIARTFDDPRIHIVSQPNRGLAGARNTGIACASAPFVALLDSDDRWHKDKLLLHYVHLQANPDIGVSYSGSRLIDENGEVMKVAMRPKLTGVSEADILCRNPVGNGSAPVFRKIMLDRAAFRHPDVRSRTCWFDETFRQSEDIELWVRLASIHGVLFEGIEGLLTDYRIISGALSANVVKQYLSWSRMLDIARTNAPDLVARHGPRARAYQLRYLARRSVQLGNAALARDFFARAMRSELRIIFEEPVKSATTYAAICVAQVAGPKNFQRLARPFLKAAA</sequence>
<dbReference type="SUPFAM" id="SSF53448">
    <property type="entry name" value="Nucleotide-diphospho-sugar transferases"/>
    <property type="match status" value="1"/>
</dbReference>
<evidence type="ECO:0000313" key="3">
    <source>
        <dbReference type="Proteomes" id="UP000473531"/>
    </source>
</evidence>
<dbReference type="CDD" id="cd00761">
    <property type="entry name" value="Glyco_tranf_GTA_type"/>
    <property type="match status" value="1"/>
</dbReference>